<evidence type="ECO:0000256" key="1">
    <source>
        <dbReference type="ARBA" id="ARBA00010688"/>
    </source>
</evidence>
<dbReference type="SUPFAM" id="SSF53613">
    <property type="entry name" value="Ribokinase-like"/>
    <property type="match status" value="1"/>
</dbReference>
<dbReference type="InterPro" id="IPR002173">
    <property type="entry name" value="Carboh/pur_kinase_PfkB_CS"/>
</dbReference>
<dbReference type="GO" id="GO:0016301">
    <property type="term" value="F:kinase activity"/>
    <property type="evidence" value="ECO:0007669"/>
    <property type="project" value="UniProtKB-KW"/>
</dbReference>
<accession>A0ABU5DZR9</accession>
<comment type="similarity">
    <text evidence="1">Belongs to the carbohydrate kinase PfkB family.</text>
</comment>
<dbReference type="InterPro" id="IPR052700">
    <property type="entry name" value="Carb_kinase_PfkB-like"/>
</dbReference>
<dbReference type="Pfam" id="PF00294">
    <property type="entry name" value="PfkB"/>
    <property type="match status" value="1"/>
</dbReference>
<evidence type="ECO:0000256" key="3">
    <source>
        <dbReference type="ARBA" id="ARBA00022777"/>
    </source>
</evidence>
<gene>
    <name evidence="5" type="ORF">SMD31_09370</name>
</gene>
<dbReference type="Proteomes" id="UP001271769">
    <property type="component" value="Unassembled WGS sequence"/>
</dbReference>
<dbReference type="RefSeq" id="WP_320500551.1">
    <property type="nucleotide sequence ID" value="NZ_JAXCLX010000001.1"/>
</dbReference>
<sequence length="330" mass="35270">MSDKLFDVCGIGNAIVDVLAHCDQDFIERMSLNKGTMTLIDSARAEELYAAMGPAVEASGGSCGNTIAGLASLGGRGAYIGKVGNDQLGGIFRHDMRATGVHFETPSATSTTPTARSMIFVTPDAERTMNTYLGACVELTPDDVDPAVVTRSKVTYLEGYLWDPPLAKQAFLKAANLAHGAGREISLTLSDPFCVKRYLTEFQDLVKNHVDILFANEHEITALWETDDFEAAVKATREHCSLAAITRSAKGSTIVTETQVIDVPAWPVRQVVDVTGAGDLYAAGFLYGYTQGRDHADSARIGALAAGEVISHFGARPETPLAELLLQQVG</sequence>
<name>A0ABU5DZR9_9PROT</name>
<evidence type="ECO:0000313" key="6">
    <source>
        <dbReference type="Proteomes" id="UP001271769"/>
    </source>
</evidence>
<dbReference type="CDD" id="cd01168">
    <property type="entry name" value="adenosine_kinase"/>
    <property type="match status" value="1"/>
</dbReference>
<evidence type="ECO:0000259" key="4">
    <source>
        <dbReference type="Pfam" id="PF00294"/>
    </source>
</evidence>
<dbReference type="InterPro" id="IPR011611">
    <property type="entry name" value="PfkB_dom"/>
</dbReference>
<protein>
    <submittedName>
        <fullName evidence="5">Adenosine kinase</fullName>
    </submittedName>
</protein>
<keyword evidence="2" id="KW-0808">Transferase</keyword>
<keyword evidence="3 5" id="KW-0418">Kinase</keyword>
<evidence type="ECO:0000256" key="2">
    <source>
        <dbReference type="ARBA" id="ARBA00022679"/>
    </source>
</evidence>
<feature type="domain" description="Carbohydrate kinase PfkB" evidence="4">
    <location>
        <begin position="57"/>
        <end position="318"/>
    </location>
</feature>
<dbReference type="PROSITE" id="PS00584">
    <property type="entry name" value="PFKB_KINASES_2"/>
    <property type="match status" value="1"/>
</dbReference>
<proteinExistence type="inferred from homology"/>
<reference evidence="5 6" key="1">
    <citation type="journal article" date="2013" name="Antonie Van Leeuwenhoek">
        <title>Dongia rigui sp. nov., isolated from freshwater of a large wetland in Korea.</title>
        <authorList>
            <person name="Baik K.S."/>
            <person name="Hwang Y.M."/>
            <person name="Choi J.S."/>
            <person name="Kwon J."/>
            <person name="Seong C.N."/>
        </authorList>
    </citation>
    <scope>NUCLEOTIDE SEQUENCE [LARGE SCALE GENOMIC DNA]</scope>
    <source>
        <strain evidence="5 6">04SU4-P</strain>
    </source>
</reference>
<organism evidence="5 6">
    <name type="scientific">Dongia rigui</name>
    <dbReference type="NCBI Taxonomy" id="940149"/>
    <lineage>
        <taxon>Bacteria</taxon>
        <taxon>Pseudomonadati</taxon>
        <taxon>Pseudomonadota</taxon>
        <taxon>Alphaproteobacteria</taxon>
        <taxon>Rhodospirillales</taxon>
        <taxon>Dongiaceae</taxon>
        <taxon>Dongia</taxon>
    </lineage>
</organism>
<evidence type="ECO:0000313" key="5">
    <source>
        <dbReference type="EMBL" id="MDY0872133.1"/>
    </source>
</evidence>
<dbReference type="PANTHER" id="PTHR43320">
    <property type="entry name" value="SUGAR KINASE"/>
    <property type="match status" value="1"/>
</dbReference>
<dbReference type="Gene3D" id="3.40.1190.20">
    <property type="match status" value="1"/>
</dbReference>
<dbReference type="EMBL" id="JAXCLX010000001">
    <property type="protein sequence ID" value="MDY0872133.1"/>
    <property type="molecule type" value="Genomic_DNA"/>
</dbReference>
<comment type="caution">
    <text evidence="5">The sequence shown here is derived from an EMBL/GenBank/DDBJ whole genome shotgun (WGS) entry which is preliminary data.</text>
</comment>
<dbReference type="InterPro" id="IPR029056">
    <property type="entry name" value="Ribokinase-like"/>
</dbReference>
<keyword evidence="6" id="KW-1185">Reference proteome</keyword>
<dbReference type="PANTHER" id="PTHR43320:SF3">
    <property type="entry name" value="CARBOHYDRATE KINASE PFKB DOMAIN-CONTAINING PROTEIN"/>
    <property type="match status" value="1"/>
</dbReference>